<dbReference type="PATRIC" id="fig|1579979.3.peg.3103"/>
<dbReference type="SUPFAM" id="SSF55874">
    <property type="entry name" value="ATPase domain of HSP90 chaperone/DNA topoisomerase II/histidine kinase"/>
    <property type="match status" value="1"/>
</dbReference>
<evidence type="ECO:0000256" key="3">
    <source>
        <dbReference type="ARBA" id="ARBA00022553"/>
    </source>
</evidence>
<dbReference type="GO" id="GO:0046983">
    <property type="term" value="F:protein dimerization activity"/>
    <property type="evidence" value="ECO:0007669"/>
    <property type="project" value="InterPro"/>
</dbReference>
<dbReference type="PANTHER" id="PTHR24421">
    <property type="entry name" value="NITRATE/NITRITE SENSOR PROTEIN NARX-RELATED"/>
    <property type="match status" value="1"/>
</dbReference>
<evidence type="ECO:0000313" key="10">
    <source>
        <dbReference type="EMBL" id="AKS43386.1"/>
    </source>
</evidence>
<dbReference type="InterPro" id="IPR036890">
    <property type="entry name" value="HATPase_C_sf"/>
</dbReference>
<dbReference type="InterPro" id="IPR011712">
    <property type="entry name" value="Sig_transdc_His_kin_sub3_dim/P"/>
</dbReference>
<dbReference type="Pfam" id="PF23539">
    <property type="entry name" value="DUF7134"/>
    <property type="match status" value="1"/>
</dbReference>
<dbReference type="SMART" id="SM00387">
    <property type="entry name" value="HATPase_c"/>
    <property type="match status" value="1"/>
</dbReference>
<keyword evidence="8" id="KW-0902">Two-component regulatory system</keyword>
<dbReference type="STRING" id="1579979.WM2015_3034"/>
<dbReference type="Pfam" id="PF07730">
    <property type="entry name" value="HisKA_3"/>
    <property type="match status" value="1"/>
</dbReference>
<evidence type="ECO:0000256" key="4">
    <source>
        <dbReference type="ARBA" id="ARBA00022679"/>
    </source>
</evidence>
<dbReference type="GO" id="GO:0005524">
    <property type="term" value="F:ATP binding"/>
    <property type="evidence" value="ECO:0007669"/>
    <property type="project" value="UniProtKB-KW"/>
</dbReference>
<evidence type="ECO:0000256" key="6">
    <source>
        <dbReference type="ARBA" id="ARBA00022777"/>
    </source>
</evidence>
<keyword evidence="7" id="KW-0067">ATP-binding</keyword>
<proteinExistence type="predicted"/>
<evidence type="ECO:0000256" key="1">
    <source>
        <dbReference type="ARBA" id="ARBA00000085"/>
    </source>
</evidence>
<organism evidence="10 11">
    <name type="scientific">Wenzhouxiangella marina</name>
    <dbReference type="NCBI Taxonomy" id="1579979"/>
    <lineage>
        <taxon>Bacteria</taxon>
        <taxon>Pseudomonadati</taxon>
        <taxon>Pseudomonadota</taxon>
        <taxon>Gammaproteobacteria</taxon>
        <taxon>Chromatiales</taxon>
        <taxon>Wenzhouxiangellaceae</taxon>
        <taxon>Wenzhouxiangella</taxon>
    </lineage>
</organism>
<dbReference type="EC" id="2.7.13.3" evidence="2"/>
<dbReference type="PANTHER" id="PTHR24421:SF10">
    <property type="entry name" value="NITRATE_NITRITE SENSOR PROTEIN NARQ"/>
    <property type="match status" value="1"/>
</dbReference>
<sequence>MAESDASVLPRPVRPAQGLFERWPRLSDLVVATLAFAATLLMWSRSGDGAAWSLASFSGQAVYLCAFTAHFALLWRRDHPWRVHLVILLCAVLVQLIGPVEGLVGLAVSLYSLGRHEADRHRSLAGALSAFALVVSDLELTTMPGPGAWMTGMLVLLVWYVGRRLRFRGEYLRLLEEHARQMERAQHAEAERAVAAERTRIAREMHDVIAHQISLMTVQAGAARTVMKADTEAAATAIAAVEQAGRQALTEMRHLLGVLRPSESGQALDPQPGIDELPALVRRVEQAGPEVALETRGDLSQLSTQLQLTVFRIVQEALTNVIKHAGAPVNVTVSIERQNGELIVSVIDDGPGGAARLPGGHGIAGMRERATLLGGHLSAGARGARGFEVRAVLPVSIPSSAATGGGEA</sequence>
<dbReference type="Proteomes" id="UP000066624">
    <property type="component" value="Chromosome"/>
</dbReference>
<evidence type="ECO:0000256" key="8">
    <source>
        <dbReference type="ARBA" id="ARBA00023012"/>
    </source>
</evidence>
<protein>
    <recommendedName>
        <fullName evidence="2">histidine kinase</fullName>
        <ecNumber evidence="2">2.7.13.3</ecNumber>
    </recommendedName>
</protein>
<comment type="catalytic activity">
    <reaction evidence="1">
        <text>ATP + protein L-histidine = ADP + protein N-phospho-L-histidine.</text>
        <dbReference type="EC" id="2.7.13.3"/>
    </reaction>
</comment>
<feature type="domain" description="Histidine kinase/HSP90-like ATPase" evidence="9">
    <location>
        <begin position="305"/>
        <end position="397"/>
    </location>
</feature>
<dbReference type="Gene3D" id="1.20.5.1930">
    <property type="match status" value="1"/>
</dbReference>
<dbReference type="EMBL" id="CP012154">
    <property type="protein sequence ID" value="AKS43386.1"/>
    <property type="molecule type" value="Genomic_DNA"/>
</dbReference>
<dbReference type="InterPro" id="IPR003594">
    <property type="entry name" value="HATPase_dom"/>
</dbReference>
<dbReference type="GO" id="GO:0000155">
    <property type="term" value="F:phosphorelay sensor kinase activity"/>
    <property type="evidence" value="ECO:0007669"/>
    <property type="project" value="InterPro"/>
</dbReference>
<keyword evidence="6 10" id="KW-0418">Kinase</keyword>
<reference evidence="10 11" key="1">
    <citation type="submission" date="2015-07" db="EMBL/GenBank/DDBJ databases">
        <authorList>
            <person name="Noorani M."/>
        </authorList>
    </citation>
    <scope>NUCLEOTIDE SEQUENCE [LARGE SCALE GENOMIC DNA]</scope>
    <source>
        <strain evidence="10 11">KCTC 42284</strain>
    </source>
</reference>
<evidence type="ECO:0000256" key="7">
    <source>
        <dbReference type="ARBA" id="ARBA00022840"/>
    </source>
</evidence>
<dbReference type="GO" id="GO:0016020">
    <property type="term" value="C:membrane"/>
    <property type="evidence" value="ECO:0007669"/>
    <property type="project" value="InterPro"/>
</dbReference>
<dbReference type="InterPro" id="IPR050482">
    <property type="entry name" value="Sensor_HK_TwoCompSys"/>
</dbReference>
<keyword evidence="5" id="KW-0547">Nucleotide-binding</keyword>
<dbReference type="OrthoDB" id="9797605at2"/>
<dbReference type="Pfam" id="PF02518">
    <property type="entry name" value="HATPase_c"/>
    <property type="match status" value="1"/>
</dbReference>
<evidence type="ECO:0000259" key="9">
    <source>
        <dbReference type="SMART" id="SM00387"/>
    </source>
</evidence>
<accession>A0A0K0Y0J0</accession>
<dbReference type="RefSeq" id="WP_049726875.1">
    <property type="nucleotide sequence ID" value="NZ_CP012154.1"/>
</dbReference>
<dbReference type="KEGG" id="wma:WM2015_3034"/>
<dbReference type="CDD" id="cd16917">
    <property type="entry name" value="HATPase_UhpB-NarQ-NarX-like"/>
    <property type="match status" value="1"/>
</dbReference>
<dbReference type="InterPro" id="IPR055558">
    <property type="entry name" value="DUF7134"/>
</dbReference>
<evidence type="ECO:0000256" key="5">
    <source>
        <dbReference type="ARBA" id="ARBA00022741"/>
    </source>
</evidence>
<gene>
    <name evidence="10" type="ORF">WM2015_3034</name>
</gene>
<name>A0A0K0Y0J0_9GAMM</name>
<dbReference type="Gene3D" id="3.30.565.10">
    <property type="entry name" value="Histidine kinase-like ATPase, C-terminal domain"/>
    <property type="match status" value="1"/>
</dbReference>
<evidence type="ECO:0000313" key="11">
    <source>
        <dbReference type="Proteomes" id="UP000066624"/>
    </source>
</evidence>
<keyword evidence="11" id="KW-1185">Reference proteome</keyword>
<dbReference type="AlphaFoldDB" id="A0A0K0Y0J0"/>
<keyword evidence="3" id="KW-0597">Phosphoprotein</keyword>
<evidence type="ECO:0000256" key="2">
    <source>
        <dbReference type="ARBA" id="ARBA00012438"/>
    </source>
</evidence>
<keyword evidence="4" id="KW-0808">Transferase</keyword>